<proteinExistence type="predicted"/>
<feature type="domain" description="F-box" evidence="3">
    <location>
        <begin position="62"/>
        <end position="117"/>
    </location>
</feature>
<evidence type="ECO:0000313" key="4">
    <source>
        <dbReference type="EMBL" id="PPQ71218.1"/>
    </source>
</evidence>
<gene>
    <name evidence="4" type="ORF">CVT24_009999</name>
</gene>
<dbReference type="Proteomes" id="UP000284842">
    <property type="component" value="Unassembled WGS sequence"/>
</dbReference>
<comment type="caution">
    <text evidence="4">The sequence shown here is derived from an EMBL/GenBank/DDBJ whole genome shotgun (WGS) entry which is preliminary data.</text>
</comment>
<keyword evidence="1" id="KW-0175">Coiled coil</keyword>
<dbReference type="AlphaFoldDB" id="A0A409VY79"/>
<feature type="region of interest" description="Disordered" evidence="2">
    <location>
        <begin position="532"/>
        <end position="555"/>
    </location>
</feature>
<protein>
    <recommendedName>
        <fullName evidence="3">F-box domain-containing protein</fullName>
    </recommendedName>
</protein>
<sequence length="744" mass="83728">MNRRSRLAIESELSGVEAQLETLRRRDLDFQEMLDHLLRMKEENNQEIQNLQIRRNELIIQKEPINWLPPEVLTQVFLSFNEQDVQDVCYRPAVIVSHVCKRWRAIALASQPLWSRIFLQGFRDPNLLESFLSRSGLSPLEVAYYHDEKTHVQVEVKQLQDFLVELRPSFSRLRSLSVECSVPLPFASIMESFQQHRTRLPRLQTLSLLVTTPSPSFRDTLILLQPDDSEPADQPTAKVARWTNSLRYLKLQEIPLFNFPTSFYSAITSLEISYSPKKPQPSDTDYFLKASTLCQFLAETPFLENLVIVDTVPVWDITIPLRDNSTESPDQPRRRFPIPLHRLKSFDWTYPQHGDVQRFLYLIDTPKLEKLDIWLDDQPRRPGAIVTGSHAPGAAGRKIFTLPCLTDFSFQCTNTESMVSLLHKLCVSGLKKVEFINVDPKVRQPSNAPIQISSVAKMPGFPRLESIFRDPRLPNLTHLTLSHFTILPDIGGAETILGYMPALTSLSLDSCFGVGKLIIGFQETVVGYISRGSTGGQGEDDDGREKGSTKRATRSNVDSCGQTRKIITVKCCPRLEALSFWNCQDLEIDCLRSVIRARNVAVNPVEDGVMVDGVSDPSKPELAQGRKDKGTSGFAGAGLKSGGDTVDSGKLRTSLNPSSVRKIKPLRRPRHQTTKSIDSDHGDAQAVGPEQPDSADGLSRIALKHPSPAQIAFLRVSNCKLLKREDVLAFKEYDVFDILWSGSD</sequence>
<keyword evidence="5" id="KW-1185">Reference proteome</keyword>
<feature type="coiled-coil region" evidence="1">
    <location>
        <begin position="6"/>
        <end position="61"/>
    </location>
</feature>
<name>A0A409VY79_9AGAR</name>
<dbReference type="Pfam" id="PF12937">
    <property type="entry name" value="F-box-like"/>
    <property type="match status" value="1"/>
</dbReference>
<accession>A0A409VY79</accession>
<dbReference type="PROSITE" id="PS50181">
    <property type="entry name" value="FBOX"/>
    <property type="match status" value="1"/>
</dbReference>
<evidence type="ECO:0000256" key="2">
    <source>
        <dbReference type="SAM" id="MobiDB-lite"/>
    </source>
</evidence>
<dbReference type="PANTHER" id="PTHR38926:SF72">
    <property type="entry name" value="IM:7136021-RELATED"/>
    <property type="match status" value="1"/>
</dbReference>
<dbReference type="InterPro" id="IPR036047">
    <property type="entry name" value="F-box-like_dom_sf"/>
</dbReference>
<dbReference type="PANTHER" id="PTHR38926">
    <property type="entry name" value="F-BOX DOMAIN CONTAINING PROTEIN, EXPRESSED"/>
    <property type="match status" value="1"/>
</dbReference>
<dbReference type="EMBL" id="NHTK01005924">
    <property type="protein sequence ID" value="PPQ71218.1"/>
    <property type="molecule type" value="Genomic_DNA"/>
</dbReference>
<dbReference type="Gene3D" id="1.20.1280.50">
    <property type="match status" value="1"/>
</dbReference>
<evidence type="ECO:0000256" key="1">
    <source>
        <dbReference type="SAM" id="Coils"/>
    </source>
</evidence>
<dbReference type="OrthoDB" id="3027018at2759"/>
<dbReference type="STRING" id="181874.A0A409VY79"/>
<evidence type="ECO:0000259" key="3">
    <source>
        <dbReference type="PROSITE" id="PS50181"/>
    </source>
</evidence>
<evidence type="ECO:0000313" key="5">
    <source>
        <dbReference type="Proteomes" id="UP000284842"/>
    </source>
</evidence>
<dbReference type="InParanoid" id="A0A409VY79"/>
<organism evidence="4 5">
    <name type="scientific">Panaeolus cyanescens</name>
    <dbReference type="NCBI Taxonomy" id="181874"/>
    <lineage>
        <taxon>Eukaryota</taxon>
        <taxon>Fungi</taxon>
        <taxon>Dikarya</taxon>
        <taxon>Basidiomycota</taxon>
        <taxon>Agaricomycotina</taxon>
        <taxon>Agaricomycetes</taxon>
        <taxon>Agaricomycetidae</taxon>
        <taxon>Agaricales</taxon>
        <taxon>Agaricineae</taxon>
        <taxon>Galeropsidaceae</taxon>
        <taxon>Panaeolus</taxon>
    </lineage>
</organism>
<dbReference type="InterPro" id="IPR032675">
    <property type="entry name" value="LRR_dom_sf"/>
</dbReference>
<reference evidence="4 5" key="1">
    <citation type="journal article" date="2018" name="Evol. Lett.">
        <title>Horizontal gene cluster transfer increased hallucinogenic mushroom diversity.</title>
        <authorList>
            <person name="Reynolds H.T."/>
            <person name="Vijayakumar V."/>
            <person name="Gluck-Thaler E."/>
            <person name="Korotkin H.B."/>
            <person name="Matheny P.B."/>
            <person name="Slot J.C."/>
        </authorList>
    </citation>
    <scope>NUCLEOTIDE SEQUENCE [LARGE SCALE GENOMIC DNA]</scope>
    <source>
        <strain evidence="4 5">2629</strain>
    </source>
</reference>
<dbReference type="SUPFAM" id="SSF81383">
    <property type="entry name" value="F-box domain"/>
    <property type="match status" value="1"/>
</dbReference>
<feature type="region of interest" description="Disordered" evidence="2">
    <location>
        <begin position="611"/>
        <end position="698"/>
    </location>
</feature>
<dbReference type="SUPFAM" id="SSF52058">
    <property type="entry name" value="L domain-like"/>
    <property type="match status" value="1"/>
</dbReference>
<feature type="compositionally biased region" description="Basic residues" evidence="2">
    <location>
        <begin position="661"/>
        <end position="673"/>
    </location>
</feature>
<dbReference type="Gene3D" id="3.80.10.10">
    <property type="entry name" value="Ribonuclease Inhibitor"/>
    <property type="match status" value="1"/>
</dbReference>
<dbReference type="InterPro" id="IPR001810">
    <property type="entry name" value="F-box_dom"/>
</dbReference>